<dbReference type="STRING" id="5866.A0A061DC87"/>
<feature type="domain" description="UBX" evidence="12">
    <location>
        <begin position="257"/>
        <end position="352"/>
    </location>
</feature>
<dbReference type="EC" id="3.4.19.12" evidence="3"/>
<evidence type="ECO:0000256" key="11">
    <source>
        <dbReference type="PROSITE-ProRule" id="PRU00331"/>
    </source>
</evidence>
<dbReference type="InterPro" id="IPR029071">
    <property type="entry name" value="Ubiquitin-like_domsf"/>
</dbReference>
<feature type="active site" evidence="11">
    <location>
        <position position="17"/>
    </location>
</feature>
<evidence type="ECO:0000256" key="2">
    <source>
        <dbReference type="ARBA" id="ARBA00004123"/>
    </source>
</evidence>
<dbReference type="InterPro" id="IPR001012">
    <property type="entry name" value="UBX_dom"/>
</dbReference>
<dbReference type="VEuPathDB" id="PiroplasmaDB:BBBOND_0205580"/>
<evidence type="ECO:0000256" key="6">
    <source>
        <dbReference type="ARBA" id="ARBA00022801"/>
    </source>
</evidence>
<dbReference type="Pfam" id="PF00789">
    <property type="entry name" value="UBX"/>
    <property type="match status" value="1"/>
</dbReference>
<organism evidence="14 15">
    <name type="scientific">Babesia bigemina</name>
    <dbReference type="NCBI Taxonomy" id="5866"/>
    <lineage>
        <taxon>Eukaryota</taxon>
        <taxon>Sar</taxon>
        <taxon>Alveolata</taxon>
        <taxon>Apicomplexa</taxon>
        <taxon>Aconoidasida</taxon>
        <taxon>Piroplasmida</taxon>
        <taxon>Babesiidae</taxon>
        <taxon>Babesia</taxon>
    </lineage>
</organism>
<dbReference type="PRINTS" id="PR01233">
    <property type="entry name" value="JOSEPHIN"/>
</dbReference>
<evidence type="ECO:0000256" key="8">
    <source>
        <dbReference type="ARBA" id="ARBA00023015"/>
    </source>
</evidence>
<keyword evidence="10" id="KW-0539">Nucleus</keyword>
<dbReference type="SUPFAM" id="SSF54236">
    <property type="entry name" value="Ubiquitin-like"/>
    <property type="match status" value="1"/>
</dbReference>
<dbReference type="MEROPS" id="C86.A05"/>
<keyword evidence="15" id="KW-1185">Reference proteome</keyword>
<gene>
    <name evidence="14" type="ORF">BBBOND_0205580</name>
</gene>
<keyword evidence="9" id="KW-0804">Transcription</keyword>
<reference evidence="15" key="1">
    <citation type="submission" date="2014-06" db="EMBL/GenBank/DDBJ databases">
        <authorList>
            <person name="Aslett M."/>
            <person name="De Silva N."/>
        </authorList>
    </citation>
    <scope>NUCLEOTIDE SEQUENCE [LARGE SCALE GENOMIC DNA]</scope>
    <source>
        <strain evidence="15">Bond</strain>
    </source>
</reference>
<evidence type="ECO:0000256" key="9">
    <source>
        <dbReference type="ARBA" id="ARBA00023163"/>
    </source>
</evidence>
<dbReference type="OMA" id="ICNLEQH"/>
<dbReference type="Gene3D" id="3.90.70.40">
    <property type="match status" value="1"/>
</dbReference>
<evidence type="ECO:0000256" key="10">
    <source>
        <dbReference type="ARBA" id="ARBA00023242"/>
    </source>
</evidence>
<keyword evidence="8" id="KW-0805">Transcription regulation</keyword>
<keyword evidence="6 11" id="KW-0378">Hydrolase</keyword>
<evidence type="ECO:0000256" key="3">
    <source>
        <dbReference type="ARBA" id="ARBA00012759"/>
    </source>
</evidence>
<protein>
    <recommendedName>
        <fullName evidence="3">ubiquitinyl hydrolase 1</fullName>
        <ecNumber evidence="3">3.4.19.12</ecNumber>
    </recommendedName>
</protein>
<dbReference type="Proteomes" id="UP000033188">
    <property type="component" value="Chromosome 2"/>
</dbReference>
<keyword evidence="4" id="KW-0645">Protease</keyword>
<dbReference type="EMBL" id="LK391708">
    <property type="protein sequence ID" value="CDR95400.1"/>
    <property type="molecule type" value="Genomic_DNA"/>
</dbReference>
<evidence type="ECO:0000313" key="14">
    <source>
        <dbReference type="EMBL" id="CDR95400.1"/>
    </source>
</evidence>
<dbReference type="PROSITE" id="PS50033">
    <property type="entry name" value="UBX"/>
    <property type="match status" value="1"/>
</dbReference>
<evidence type="ECO:0000313" key="15">
    <source>
        <dbReference type="Proteomes" id="UP000033188"/>
    </source>
</evidence>
<evidence type="ECO:0000259" key="12">
    <source>
        <dbReference type="PROSITE" id="PS50033"/>
    </source>
</evidence>
<keyword evidence="5" id="KW-0833">Ubl conjugation pathway</keyword>
<keyword evidence="7" id="KW-0788">Thiol protease</keyword>
<proteinExistence type="predicted"/>
<dbReference type="SMART" id="SM01246">
    <property type="entry name" value="Josephin"/>
    <property type="match status" value="1"/>
</dbReference>
<accession>A0A061DC87</accession>
<dbReference type="GO" id="GO:0004843">
    <property type="term" value="F:cysteine-type deubiquitinase activity"/>
    <property type="evidence" value="ECO:0007669"/>
    <property type="project" value="UniProtKB-EC"/>
</dbReference>
<evidence type="ECO:0000256" key="5">
    <source>
        <dbReference type="ARBA" id="ARBA00022786"/>
    </source>
</evidence>
<feature type="domain" description="Josephin" evidence="13">
    <location>
        <begin position="2"/>
        <end position="182"/>
    </location>
</feature>
<name>A0A061DC87_BABBI</name>
<dbReference type="InterPro" id="IPR006155">
    <property type="entry name" value="Josephin"/>
</dbReference>
<comment type="subcellular location">
    <subcellularLocation>
        <location evidence="2">Nucleus</location>
    </subcellularLocation>
</comment>
<dbReference type="GO" id="GO:0016579">
    <property type="term" value="P:protein deubiquitination"/>
    <property type="evidence" value="ECO:0007669"/>
    <property type="project" value="InterPro"/>
</dbReference>
<dbReference type="RefSeq" id="XP_012767586.1">
    <property type="nucleotide sequence ID" value="XM_012912132.1"/>
</dbReference>
<dbReference type="PANTHER" id="PTHR14159:SF0">
    <property type="entry name" value="ATAXIN-3-RELATED"/>
    <property type="match status" value="1"/>
</dbReference>
<dbReference type="AlphaFoldDB" id="A0A061DC87"/>
<dbReference type="Pfam" id="PF02099">
    <property type="entry name" value="Josephin"/>
    <property type="match status" value="1"/>
</dbReference>
<evidence type="ECO:0000259" key="13">
    <source>
        <dbReference type="PROSITE" id="PS50957"/>
    </source>
</evidence>
<dbReference type="Gene3D" id="3.10.20.90">
    <property type="entry name" value="Phosphatidylinositol 3-kinase Catalytic Subunit, Chain A, domain 1"/>
    <property type="match status" value="1"/>
</dbReference>
<evidence type="ECO:0000256" key="1">
    <source>
        <dbReference type="ARBA" id="ARBA00000707"/>
    </source>
</evidence>
<dbReference type="GeneID" id="24563941"/>
<sequence>MENVVYWEKQDPQSKLCALHCLNSFLQGPKVTNDELLNISTMLGRTESALLKTWGNRSSNVGASGYRYDSDGGDFDVTVLIEALRKRNFICNYYTVNDMKLSMFQKSENCGFICNANNHWFCIRMLLADQWFILDSLRPGPHEVEYGQLYSYISQLLNTKGGAVFLVYSATPGTKLPVAEPNKFSHLQSHQYYLTSEEIKEMNKENDNDEENKSFLYRAGVTKQKPVVWPTTGGIRLDQSVPKSVTFVPVKDEEDYKEADSRTVAVKINGTTRITRRFDPQCGVNEVFKWVEKHIESSDAAFYTLLQTVPNRRFVKYTNGSIEMIQQNDIPRDIGNTSLAEAGFESHEMFMLRCD</sequence>
<dbReference type="GO" id="GO:0006508">
    <property type="term" value="P:proteolysis"/>
    <property type="evidence" value="ECO:0007669"/>
    <property type="project" value="UniProtKB-KW"/>
</dbReference>
<dbReference type="Gene3D" id="1.10.287.10">
    <property type="entry name" value="S15/NS1, RNA-binding"/>
    <property type="match status" value="1"/>
</dbReference>
<evidence type="ECO:0000256" key="7">
    <source>
        <dbReference type="ARBA" id="ARBA00022807"/>
    </source>
</evidence>
<dbReference type="InterPro" id="IPR033865">
    <property type="entry name" value="Ataxin-3"/>
</dbReference>
<evidence type="ECO:0000256" key="4">
    <source>
        <dbReference type="ARBA" id="ARBA00022670"/>
    </source>
</evidence>
<feature type="active site" evidence="11">
    <location>
        <position position="119"/>
    </location>
</feature>
<dbReference type="OrthoDB" id="10063692at2759"/>
<dbReference type="PANTHER" id="PTHR14159">
    <property type="entry name" value="ATAXIN-3-RELATED"/>
    <property type="match status" value="1"/>
</dbReference>
<dbReference type="GO" id="GO:0005634">
    <property type="term" value="C:nucleus"/>
    <property type="evidence" value="ECO:0007669"/>
    <property type="project" value="UniProtKB-SubCell"/>
</dbReference>
<dbReference type="KEGG" id="bbig:BBBOND_0205580"/>
<feature type="active site" evidence="11">
    <location>
        <position position="135"/>
    </location>
</feature>
<comment type="catalytic activity">
    <reaction evidence="1">
        <text>Thiol-dependent hydrolysis of ester, thioester, amide, peptide and isopeptide bonds formed by the C-terminal Gly of ubiquitin (a 76-residue protein attached to proteins as an intracellular targeting signal).</text>
        <dbReference type="EC" id="3.4.19.12"/>
    </reaction>
</comment>
<dbReference type="PROSITE" id="PS50957">
    <property type="entry name" value="JOSEPHIN"/>
    <property type="match status" value="1"/>
</dbReference>